<evidence type="ECO:0000256" key="2">
    <source>
        <dbReference type="SAM" id="Phobius"/>
    </source>
</evidence>
<evidence type="ECO:0000256" key="1">
    <source>
        <dbReference type="SAM" id="MobiDB-lite"/>
    </source>
</evidence>
<feature type="region of interest" description="Disordered" evidence="1">
    <location>
        <begin position="35"/>
        <end position="62"/>
    </location>
</feature>
<feature type="transmembrane region" description="Helical" evidence="2">
    <location>
        <begin position="6"/>
        <end position="30"/>
    </location>
</feature>
<name>A0A431V8B8_9GAMM</name>
<feature type="compositionally biased region" description="Basic residues" evidence="1">
    <location>
        <begin position="37"/>
        <end position="53"/>
    </location>
</feature>
<gene>
    <name evidence="3" type="ORF">EKG36_02580</name>
</gene>
<keyword evidence="4" id="KW-1185">Reference proteome</keyword>
<dbReference type="AlphaFoldDB" id="A0A431V8B8"/>
<feature type="transmembrane region" description="Helical" evidence="2">
    <location>
        <begin position="70"/>
        <end position="95"/>
    </location>
</feature>
<keyword evidence="2" id="KW-1133">Transmembrane helix</keyword>
<proteinExistence type="predicted"/>
<dbReference type="EMBL" id="RXNS01000002">
    <property type="protein sequence ID" value="RTR06378.1"/>
    <property type="molecule type" value="Genomic_DNA"/>
</dbReference>
<sequence length="139" mass="14897">MAYFLVMGGLALSVCFTLGWALWRAVSWLAGRLGGGPRRRTRTRRPAARPTRRRQAEQPSAASPWRLTRAVAPLGSALPLGLVTLLLYGGSLLAAHGMAARSRPAPGAFHRLVEGLGWTAAGLLGMSLLGLVAAWRCRR</sequence>
<evidence type="ECO:0000313" key="4">
    <source>
        <dbReference type="Proteomes" id="UP000267400"/>
    </source>
</evidence>
<evidence type="ECO:0000313" key="3">
    <source>
        <dbReference type="EMBL" id="RTR06378.1"/>
    </source>
</evidence>
<organism evidence="3 4">
    <name type="scientific">Halomonas nitroreducens</name>
    <dbReference type="NCBI Taxonomy" id="447425"/>
    <lineage>
        <taxon>Bacteria</taxon>
        <taxon>Pseudomonadati</taxon>
        <taxon>Pseudomonadota</taxon>
        <taxon>Gammaproteobacteria</taxon>
        <taxon>Oceanospirillales</taxon>
        <taxon>Halomonadaceae</taxon>
        <taxon>Halomonas</taxon>
    </lineage>
</organism>
<protein>
    <submittedName>
        <fullName evidence="3">Uncharacterized protein</fullName>
    </submittedName>
</protein>
<reference evidence="3 4" key="1">
    <citation type="submission" date="2018-12" db="EMBL/GenBank/DDBJ databases">
        <authorList>
            <person name="Yu L."/>
        </authorList>
    </citation>
    <scope>NUCLEOTIDE SEQUENCE [LARGE SCALE GENOMIC DNA]</scope>
    <source>
        <strain evidence="3 4">11S</strain>
    </source>
</reference>
<dbReference type="RefSeq" id="WP_126480736.1">
    <property type="nucleotide sequence ID" value="NZ_RXNS01000002.1"/>
</dbReference>
<accession>A0A431V8B8</accession>
<comment type="caution">
    <text evidence="3">The sequence shown here is derived from an EMBL/GenBank/DDBJ whole genome shotgun (WGS) entry which is preliminary data.</text>
</comment>
<keyword evidence="2" id="KW-0472">Membrane</keyword>
<feature type="transmembrane region" description="Helical" evidence="2">
    <location>
        <begin position="115"/>
        <end position="135"/>
    </location>
</feature>
<keyword evidence="2" id="KW-0812">Transmembrane</keyword>
<dbReference type="Proteomes" id="UP000267400">
    <property type="component" value="Unassembled WGS sequence"/>
</dbReference>